<keyword evidence="1" id="KW-0812">Transmembrane</keyword>
<feature type="transmembrane region" description="Helical" evidence="1">
    <location>
        <begin position="90"/>
        <end position="113"/>
    </location>
</feature>
<feature type="transmembrane region" description="Helical" evidence="1">
    <location>
        <begin position="262"/>
        <end position="281"/>
    </location>
</feature>
<sequence length="511" mass="55087">MSTSVQKASLFNRFLDSVERVGNKLPHPATLFALMALLIVLLSAVAATLGLTAEHPVTGEIVKVKNLLTSDGIRWIWTNVEKNFVDFPPLGLVLVVMVGIGVSEGSGLFTVLVRQLVLGAPKRLITAAIIVAGIFSHLASEAGYVILIPLGAMIFHAIGRHPMAGFAAAFCGVSAGFGSNFLIGSVDPILAGLSTSAANIIDPSIMVNPMVNYFFMVASAIMVVVVGTFVTEKIVEPRLGTYTGELQPLEIEKLSEREKKGLRWAGWGALAICGLLAWSIIPEDGLLRDPETGGILHSPFFKGIVVAIFLIFFVPGLIYGIITGSIKNDKDVVKHMTHSMKGMGGYIVLVFFAAQFVYFFKESNLGIVLAINGAAWLKSIGLTGIPLIIGFVLLSAFINLFMGSASAKWAIMAPVFVPMFMLLNYHPGVAQAAFRIGDSVTNVITPMMSYFALIVTFSQKYDERYGIGTIISMMLPFTIIFLLVWIVIISIWYLTGFPLGLDGPIYLKAGI</sequence>
<organism evidence="2 3">
    <name type="scientific">Acetobacteroides hydrogenigenes</name>
    <dbReference type="NCBI Taxonomy" id="979970"/>
    <lineage>
        <taxon>Bacteria</taxon>
        <taxon>Pseudomonadati</taxon>
        <taxon>Bacteroidota</taxon>
        <taxon>Bacteroidia</taxon>
        <taxon>Bacteroidales</taxon>
        <taxon>Rikenellaceae</taxon>
        <taxon>Acetobacteroides</taxon>
    </lineage>
</organism>
<dbReference type="RefSeq" id="WP_131837998.1">
    <property type="nucleotide sequence ID" value="NZ_SLWB01000001.1"/>
</dbReference>
<dbReference type="PANTHER" id="PTHR30282:SF0">
    <property type="entry name" value="P-AMINOBENZOYL-GLUTAMATE TRANSPORT PROTEIN"/>
    <property type="match status" value="1"/>
</dbReference>
<feature type="transmembrane region" description="Helical" evidence="1">
    <location>
        <begin position="409"/>
        <end position="427"/>
    </location>
</feature>
<dbReference type="Proteomes" id="UP000294830">
    <property type="component" value="Unassembled WGS sequence"/>
</dbReference>
<dbReference type="PANTHER" id="PTHR30282">
    <property type="entry name" value="P-AMINOBENZOYL GLUTAMATE TRANSPORTER"/>
    <property type="match status" value="1"/>
</dbReference>
<dbReference type="GO" id="GO:0015558">
    <property type="term" value="F:secondary active p-aminobenzoyl-glutamate transmembrane transporter activity"/>
    <property type="evidence" value="ECO:0007669"/>
    <property type="project" value="InterPro"/>
</dbReference>
<feature type="transmembrane region" description="Helical" evidence="1">
    <location>
        <begin position="470"/>
        <end position="494"/>
    </location>
</feature>
<gene>
    <name evidence="2" type="ORF">CLV25_101444</name>
</gene>
<keyword evidence="1" id="KW-0472">Membrane</keyword>
<proteinExistence type="predicted"/>
<protein>
    <submittedName>
        <fullName evidence="2">Aminobenzoyl-glutamate transport protein</fullName>
    </submittedName>
</protein>
<keyword evidence="3" id="KW-1185">Reference proteome</keyword>
<feature type="transmembrane region" description="Helical" evidence="1">
    <location>
        <begin position="166"/>
        <end position="190"/>
    </location>
</feature>
<dbReference type="OrthoDB" id="3314392at2"/>
<evidence type="ECO:0000313" key="3">
    <source>
        <dbReference type="Proteomes" id="UP000294830"/>
    </source>
</evidence>
<feature type="transmembrane region" description="Helical" evidence="1">
    <location>
        <begin position="301"/>
        <end position="322"/>
    </location>
</feature>
<reference evidence="2 3" key="1">
    <citation type="submission" date="2019-03" db="EMBL/GenBank/DDBJ databases">
        <title>Genomic Encyclopedia of Archaeal and Bacterial Type Strains, Phase II (KMG-II): from individual species to whole genera.</title>
        <authorList>
            <person name="Goeker M."/>
        </authorList>
    </citation>
    <scope>NUCLEOTIDE SEQUENCE [LARGE SCALE GENOMIC DNA]</scope>
    <source>
        <strain evidence="2 3">RL-C</strain>
    </source>
</reference>
<feature type="transmembrane region" description="Helical" evidence="1">
    <location>
        <begin position="210"/>
        <end position="230"/>
    </location>
</feature>
<dbReference type="GO" id="GO:1902604">
    <property type="term" value="P:p-aminobenzoyl-glutamate transmembrane transport"/>
    <property type="evidence" value="ECO:0007669"/>
    <property type="project" value="InterPro"/>
</dbReference>
<name>A0A4R2EZZ0_9BACT</name>
<feature type="transmembrane region" description="Helical" evidence="1">
    <location>
        <begin position="439"/>
        <end position="458"/>
    </location>
</feature>
<dbReference type="AlphaFoldDB" id="A0A4R2EZZ0"/>
<evidence type="ECO:0000256" key="1">
    <source>
        <dbReference type="SAM" id="Phobius"/>
    </source>
</evidence>
<dbReference type="EMBL" id="SLWB01000001">
    <property type="protein sequence ID" value="TCN73223.1"/>
    <property type="molecule type" value="Genomic_DNA"/>
</dbReference>
<feature type="transmembrane region" description="Helical" evidence="1">
    <location>
        <begin position="29"/>
        <end position="51"/>
    </location>
</feature>
<keyword evidence="1" id="KW-1133">Transmembrane helix</keyword>
<comment type="caution">
    <text evidence="2">The sequence shown here is derived from an EMBL/GenBank/DDBJ whole genome shotgun (WGS) entry which is preliminary data.</text>
</comment>
<feature type="transmembrane region" description="Helical" evidence="1">
    <location>
        <begin position="343"/>
        <end position="360"/>
    </location>
</feature>
<dbReference type="Pfam" id="PF03806">
    <property type="entry name" value="ABG_transport"/>
    <property type="match status" value="1"/>
</dbReference>
<dbReference type="InterPro" id="IPR004697">
    <property type="entry name" value="AbgT"/>
</dbReference>
<evidence type="ECO:0000313" key="2">
    <source>
        <dbReference type="EMBL" id="TCN73223.1"/>
    </source>
</evidence>
<feature type="transmembrane region" description="Helical" evidence="1">
    <location>
        <begin position="380"/>
        <end position="402"/>
    </location>
</feature>
<accession>A0A4R2EZZ0</accession>